<dbReference type="Pfam" id="PF03364">
    <property type="entry name" value="Polyketide_cyc"/>
    <property type="match status" value="3"/>
</dbReference>
<dbReference type="Proteomes" id="UP000697802">
    <property type="component" value="Unassembled WGS sequence"/>
</dbReference>
<accession>A0ABX0GF16</accession>
<evidence type="ECO:0000313" key="4">
    <source>
        <dbReference type="EMBL" id="NHB87723.1"/>
    </source>
</evidence>
<dbReference type="RefSeq" id="WP_133813226.1">
    <property type="nucleotide sequence ID" value="NZ_CAWPIF010000013.1"/>
</dbReference>
<feature type="domain" description="Coenzyme Q-binding protein COQ10 START" evidence="3">
    <location>
        <begin position="334"/>
        <end position="431"/>
    </location>
</feature>
<dbReference type="EMBL" id="PUJU01000013">
    <property type="protein sequence ID" value="NHB87723.1"/>
    <property type="molecule type" value="Genomic_DNA"/>
</dbReference>
<sequence length="481" mass="56189">MNYYESHSIICNTQVEKVYQVIVNSEKWPEIFEPCQEVKAIFRDKDSEKIEIKALINGIIMQWVSERKFHAETLSIKSKLTKPMTLVKEMETSWRVIKINSQQCMLMLEHDYDIEPEITGLVAGVETTQQAHEFISRGIDLNSVKELKNIKNIVEINEGQERNLNGNLTHSIICEAPAKDVYTLVKDVSYWPDIFSFCESTEVLNRIDDSELVEIKARQNNKTVSWQTKRYYFDSIYRIDYVLLKPMPLLKAMSGRWQVIPINDQRCLLTVQRNWSLLDDISGIIDDVDNHEQANFFIISFTNDNTQMEMDSIKSKVESNNKSDLLTFTTGYYIPHQIDKVYDIFLNINDWDQILPHCDSVKIIHNDDRHQEFNMEVSTPNGNETFRSIRFCDRDNFLIEYFQPEPPLVLKSHSGSWRIFSRGSGSFIVSNHRVELDHNLCAIKFGIEDKLRQQEIVKNAISANSKKMVFACKEWLDDRIQ</sequence>
<protein>
    <recommendedName>
        <fullName evidence="3">Coenzyme Q-binding protein COQ10 START domain-containing protein</fullName>
    </recommendedName>
</protein>
<gene>
    <name evidence="4" type="ORF">C5471_08385</name>
</gene>
<dbReference type="SUPFAM" id="SSF55961">
    <property type="entry name" value="Bet v1-like"/>
    <property type="match status" value="3"/>
</dbReference>
<dbReference type="InterPro" id="IPR023393">
    <property type="entry name" value="START-like_dom_sf"/>
</dbReference>
<evidence type="ECO:0000256" key="1">
    <source>
        <dbReference type="ARBA" id="ARBA00008918"/>
    </source>
</evidence>
<evidence type="ECO:0000259" key="3">
    <source>
        <dbReference type="Pfam" id="PF03364"/>
    </source>
</evidence>
<name>A0ABX0GF16_9GAMM</name>
<dbReference type="Gene3D" id="3.30.530.20">
    <property type="match status" value="3"/>
</dbReference>
<proteinExistence type="inferred from homology"/>
<comment type="similarity">
    <text evidence="1">Belongs to the ribosome association toxin RatA family.</text>
</comment>
<reference evidence="4 5" key="1">
    <citation type="submission" date="2018-02" db="EMBL/GenBank/DDBJ databases">
        <authorList>
            <person name="Machado R.A."/>
        </authorList>
    </citation>
    <scope>NUCLEOTIDE SEQUENCE [LARGE SCALE GENOMIC DNA]</scope>
    <source>
        <strain evidence="4 5">T327</strain>
    </source>
</reference>
<organism evidence="4 5">
    <name type="scientific">Photorhabdus tasmaniensis</name>
    <dbReference type="NCBI Taxonomy" id="1004159"/>
    <lineage>
        <taxon>Bacteria</taxon>
        <taxon>Pseudomonadati</taxon>
        <taxon>Pseudomonadota</taxon>
        <taxon>Gammaproteobacteria</taxon>
        <taxon>Enterobacterales</taxon>
        <taxon>Morganellaceae</taxon>
        <taxon>Photorhabdus</taxon>
    </lineage>
</organism>
<keyword evidence="2" id="KW-1277">Toxin-antitoxin system</keyword>
<evidence type="ECO:0000256" key="2">
    <source>
        <dbReference type="ARBA" id="ARBA00022649"/>
    </source>
</evidence>
<feature type="domain" description="Coenzyme Q-binding protein COQ10 START" evidence="3">
    <location>
        <begin position="175"/>
        <end position="297"/>
    </location>
</feature>
<dbReference type="InterPro" id="IPR005031">
    <property type="entry name" value="COQ10_START"/>
</dbReference>
<feature type="domain" description="Coenzyme Q-binding protein COQ10 START" evidence="3">
    <location>
        <begin position="14"/>
        <end position="122"/>
    </location>
</feature>
<comment type="caution">
    <text evidence="4">The sequence shown here is derived from an EMBL/GenBank/DDBJ whole genome shotgun (WGS) entry which is preliminary data.</text>
</comment>
<evidence type="ECO:0000313" key="5">
    <source>
        <dbReference type="Proteomes" id="UP000697802"/>
    </source>
</evidence>
<keyword evidence="5" id="KW-1185">Reference proteome</keyword>